<dbReference type="STRING" id="1333662.LPB303_06325"/>
<dbReference type="PROSITE" id="PS51257">
    <property type="entry name" value="PROKAR_LIPOPROTEIN"/>
    <property type="match status" value="1"/>
</dbReference>
<dbReference type="RefSeq" id="WP_068448925.1">
    <property type="nucleotide sequence ID" value="NZ_CP150660.1"/>
</dbReference>
<dbReference type="OrthoDB" id="1452960at2"/>
<dbReference type="EMBL" id="LVWE01000010">
    <property type="protein sequence ID" value="OAD45899.1"/>
    <property type="molecule type" value="Genomic_DNA"/>
</dbReference>
<reference evidence="1 2" key="1">
    <citation type="submission" date="2016-02" db="EMBL/GenBank/DDBJ databases">
        <title>Draft genome sequence of Polaribacter atrinae KACC17473.</title>
        <authorList>
            <person name="Shin S.-K."/>
            <person name="Yi H."/>
        </authorList>
    </citation>
    <scope>NUCLEOTIDE SEQUENCE [LARGE SCALE GENOMIC DNA]</scope>
    <source>
        <strain evidence="1 2">KACC 17473</strain>
    </source>
</reference>
<sequence>MKKYILIFMVSLLSISCKGQENETKKVEKEDNKTDIVEEPKGTWKVDKEFDQNGNLIRYDSIYSWSSNDKFNNFSLSDKDSLMQSFKSRFFSNYSGFENQGFDAVFSQDSLFSKHFFNDDFFGSNFGKDFMDIDKLSQQMIARQKKFLEKYQSEFIKPKDEN</sequence>
<comment type="caution">
    <text evidence="1">The sequence shown here is derived from an EMBL/GenBank/DDBJ whole genome shotgun (WGS) entry which is preliminary data.</text>
</comment>
<gene>
    <name evidence="1" type="ORF">LPB303_06325</name>
</gene>
<protein>
    <submittedName>
        <fullName evidence="1">Uncharacterized protein</fullName>
    </submittedName>
</protein>
<evidence type="ECO:0000313" key="1">
    <source>
        <dbReference type="EMBL" id="OAD45899.1"/>
    </source>
</evidence>
<dbReference type="AlphaFoldDB" id="A0A176TDR2"/>
<proteinExistence type="predicted"/>
<name>A0A176TDR2_9FLAO</name>
<accession>A0A176TDR2</accession>
<evidence type="ECO:0000313" key="2">
    <source>
        <dbReference type="Proteomes" id="UP000076923"/>
    </source>
</evidence>
<organism evidence="1 2">
    <name type="scientific">Polaribacter atrinae</name>
    <dbReference type="NCBI Taxonomy" id="1333662"/>
    <lineage>
        <taxon>Bacteria</taxon>
        <taxon>Pseudomonadati</taxon>
        <taxon>Bacteroidota</taxon>
        <taxon>Flavobacteriia</taxon>
        <taxon>Flavobacteriales</taxon>
        <taxon>Flavobacteriaceae</taxon>
    </lineage>
</organism>
<keyword evidence="2" id="KW-1185">Reference proteome</keyword>
<dbReference type="Proteomes" id="UP000076923">
    <property type="component" value="Unassembled WGS sequence"/>
</dbReference>